<evidence type="ECO:0000313" key="9">
    <source>
        <dbReference type="Proteomes" id="UP000034190"/>
    </source>
</evidence>
<dbReference type="NCBIfam" id="TIGR00952">
    <property type="entry name" value="S15_bact"/>
    <property type="match status" value="1"/>
</dbReference>
<dbReference type="PROSITE" id="PS00362">
    <property type="entry name" value="RIBOSOMAL_S15"/>
    <property type="match status" value="1"/>
</dbReference>
<keyword evidence="4 6" id="KW-0699">rRNA-binding</keyword>
<comment type="function">
    <text evidence="4 6">One of the primary rRNA binding proteins, it binds directly to 16S rRNA where it helps nucleate assembly of the platform of the 30S subunit by binding and bridging several RNA helices of the 16S rRNA.</text>
</comment>
<dbReference type="GO" id="GO:0003735">
    <property type="term" value="F:structural constituent of ribosome"/>
    <property type="evidence" value="ECO:0007669"/>
    <property type="project" value="InterPro"/>
</dbReference>
<evidence type="ECO:0000256" key="4">
    <source>
        <dbReference type="HAMAP-Rule" id="MF_01343"/>
    </source>
</evidence>
<evidence type="ECO:0000256" key="6">
    <source>
        <dbReference type="RuleBase" id="RU004524"/>
    </source>
</evidence>
<evidence type="ECO:0000256" key="3">
    <source>
        <dbReference type="ARBA" id="ARBA00064542"/>
    </source>
</evidence>
<dbReference type="HAMAP" id="MF_01343_B">
    <property type="entry name" value="Ribosomal_uS15_B"/>
    <property type="match status" value="1"/>
</dbReference>
<proteinExistence type="inferred from homology"/>
<dbReference type="InterPro" id="IPR000589">
    <property type="entry name" value="Ribosomal_uS15"/>
</dbReference>
<keyword evidence="2 4" id="KW-0687">Ribonucleoprotein</keyword>
<dbReference type="InterPro" id="IPR009068">
    <property type="entry name" value="uS15_NS1_RNA-bd_sf"/>
</dbReference>
<dbReference type="PANTHER" id="PTHR23321:SF26">
    <property type="entry name" value="SMALL RIBOSOMAL SUBUNIT PROTEIN US15M"/>
    <property type="match status" value="1"/>
</dbReference>
<dbReference type="EMBL" id="LCAP01000012">
    <property type="protein sequence ID" value="KKR91244.1"/>
    <property type="molecule type" value="Genomic_DNA"/>
</dbReference>
<dbReference type="Gene3D" id="1.10.287.10">
    <property type="entry name" value="S15/NS1, RNA-binding"/>
    <property type="match status" value="1"/>
</dbReference>
<protein>
    <recommendedName>
        <fullName evidence="4">Small ribosomal subunit protein uS15</fullName>
    </recommendedName>
</protein>
<comment type="similarity">
    <text evidence="4 5">Belongs to the universal ribosomal protein uS15 family.</text>
</comment>
<reference evidence="8 9" key="1">
    <citation type="journal article" date="2015" name="Nature">
        <title>rRNA introns, odd ribosomes, and small enigmatic genomes across a large radiation of phyla.</title>
        <authorList>
            <person name="Brown C.T."/>
            <person name="Hug L.A."/>
            <person name="Thomas B.C."/>
            <person name="Sharon I."/>
            <person name="Castelle C.J."/>
            <person name="Singh A."/>
            <person name="Wilkins M.J."/>
            <person name="Williams K.H."/>
            <person name="Banfield J.F."/>
        </authorList>
    </citation>
    <scope>NUCLEOTIDE SEQUENCE [LARGE SCALE GENOMIC DNA]</scope>
</reference>
<feature type="coiled-coil region" evidence="7">
    <location>
        <begin position="95"/>
        <end position="127"/>
    </location>
</feature>
<keyword evidence="1 4" id="KW-0689">Ribosomal protein</keyword>
<keyword evidence="4 6" id="KW-0694">RNA-binding</keyword>
<dbReference type="Pfam" id="PF00312">
    <property type="entry name" value="Ribosomal_S15"/>
    <property type="match status" value="1"/>
</dbReference>
<dbReference type="SMART" id="SM01387">
    <property type="entry name" value="Ribosomal_S15"/>
    <property type="match status" value="1"/>
</dbReference>
<organism evidence="8 9">
    <name type="scientific">Candidatus Falkowbacteria bacterium GW2011_GWA2_41_14</name>
    <dbReference type="NCBI Taxonomy" id="1618635"/>
    <lineage>
        <taxon>Bacteria</taxon>
        <taxon>Candidatus Falkowiibacteriota</taxon>
    </lineage>
</organism>
<evidence type="ECO:0000256" key="5">
    <source>
        <dbReference type="RuleBase" id="RU003919"/>
    </source>
</evidence>
<dbReference type="SUPFAM" id="SSF47060">
    <property type="entry name" value="S15/NS1 RNA-binding domain"/>
    <property type="match status" value="1"/>
</dbReference>
<evidence type="ECO:0000256" key="7">
    <source>
        <dbReference type="SAM" id="Coils"/>
    </source>
</evidence>
<dbReference type="AlphaFoldDB" id="A0A0G0UR65"/>
<dbReference type="InterPro" id="IPR005290">
    <property type="entry name" value="Ribosomal_uS15_bac-type"/>
</dbReference>
<comment type="subunit">
    <text evidence="3 4">Part of the 30S ribosomal subunit. Forms a bridge to the 50S subunit in the 70S ribosome, contacting the 23S rRNA.</text>
</comment>
<dbReference type="Gene3D" id="6.10.250.3130">
    <property type="match status" value="1"/>
</dbReference>
<sequence length="135" mass="15534">MLDKKAKQKIIGKFKVHETDTGSSQVQIAILTEEIRQLSNHLKNHKNDHSSRRGLLKKVSERRRLLKYLQKEDASGFNELSKTLKLRIAKKMTEDEEARQKIEDEIIAKQELKAEAAEAAEEKLAEDDHKNSEDA</sequence>
<evidence type="ECO:0000256" key="2">
    <source>
        <dbReference type="ARBA" id="ARBA00023274"/>
    </source>
</evidence>
<dbReference type="Proteomes" id="UP000034190">
    <property type="component" value="Unassembled WGS sequence"/>
</dbReference>
<dbReference type="PATRIC" id="fig|1618635.3.peg.479"/>
<dbReference type="GO" id="GO:0022627">
    <property type="term" value="C:cytosolic small ribosomal subunit"/>
    <property type="evidence" value="ECO:0007669"/>
    <property type="project" value="TreeGrafter"/>
</dbReference>
<name>A0A0G0UR65_9BACT</name>
<keyword evidence="7" id="KW-0175">Coiled coil</keyword>
<evidence type="ECO:0000313" key="8">
    <source>
        <dbReference type="EMBL" id="KKR91244.1"/>
    </source>
</evidence>
<evidence type="ECO:0000256" key="1">
    <source>
        <dbReference type="ARBA" id="ARBA00022980"/>
    </source>
</evidence>
<dbReference type="PANTHER" id="PTHR23321">
    <property type="entry name" value="RIBOSOMAL PROTEIN S15, BACTERIAL AND ORGANELLAR"/>
    <property type="match status" value="1"/>
</dbReference>
<dbReference type="GO" id="GO:0006412">
    <property type="term" value="P:translation"/>
    <property type="evidence" value="ECO:0007669"/>
    <property type="project" value="UniProtKB-UniRule"/>
</dbReference>
<dbReference type="GO" id="GO:0019843">
    <property type="term" value="F:rRNA binding"/>
    <property type="evidence" value="ECO:0007669"/>
    <property type="project" value="UniProtKB-UniRule"/>
</dbReference>
<dbReference type="FunFam" id="1.10.287.10:FF:000002">
    <property type="entry name" value="30S ribosomal protein S15"/>
    <property type="match status" value="1"/>
</dbReference>
<comment type="function">
    <text evidence="4">Forms an intersubunit bridge (bridge B4) with the 23S rRNA of the 50S subunit in the ribosome.</text>
</comment>
<comment type="caution">
    <text evidence="8">The sequence shown here is derived from an EMBL/GenBank/DDBJ whole genome shotgun (WGS) entry which is preliminary data.</text>
</comment>
<dbReference type="CDD" id="cd00353">
    <property type="entry name" value="Ribosomal_S15p_S13e"/>
    <property type="match status" value="1"/>
</dbReference>
<accession>A0A0G0UR65</accession>
<gene>
    <name evidence="4" type="primary">rpsO</name>
    <name evidence="8" type="ORF">UU43_C0012G0010</name>
</gene>